<name>J9CGS2_9ZZZZ</name>
<reference evidence="2" key="1">
    <citation type="journal article" date="2012" name="PLoS ONE">
        <title>Gene sets for utilization of primary and secondary nutrition supplies in the distal gut of endangered iberian lynx.</title>
        <authorList>
            <person name="Alcaide M."/>
            <person name="Messina E."/>
            <person name="Richter M."/>
            <person name="Bargiela R."/>
            <person name="Peplies J."/>
            <person name="Huws S.A."/>
            <person name="Newbold C.J."/>
            <person name="Golyshin P.N."/>
            <person name="Simon M.A."/>
            <person name="Lopez G."/>
            <person name="Yakimov M.M."/>
            <person name="Ferrer M."/>
        </authorList>
    </citation>
    <scope>NUCLEOTIDE SEQUENCE</scope>
</reference>
<gene>
    <name evidence="2" type="ORF">EVA_12662</name>
</gene>
<dbReference type="InterPro" id="IPR011604">
    <property type="entry name" value="PDDEXK-like_dom_sf"/>
</dbReference>
<evidence type="ECO:0000313" key="2">
    <source>
        <dbReference type="EMBL" id="EJW99230.1"/>
    </source>
</evidence>
<organism evidence="2">
    <name type="scientific">gut metagenome</name>
    <dbReference type="NCBI Taxonomy" id="749906"/>
    <lineage>
        <taxon>unclassified sequences</taxon>
        <taxon>metagenomes</taxon>
        <taxon>organismal metagenomes</taxon>
    </lineage>
</organism>
<dbReference type="AlphaFoldDB" id="J9CGS2"/>
<protein>
    <submittedName>
        <fullName evidence="2">ATP-dependent nuclease subunit B-like protein</fullName>
    </submittedName>
</protein>
<dbReference type="Pfam" id="PF12705">
    <property type="entry name" value="PDDEXK_1"/>
    <property type="match status" value="1"/>
</dbReference>
<dbReference type="InterPro" id="IPR038726">
    <property type="entry name" value="PDDEXK_AddAB-type"/>
</dbReference>
<comment type="caution">
    <text evidence="2">The sequence shown here is derived from an EMBL/GenBank/DDBJ whole genome shotgun (WGS) entry which is preliminary data.</text>
</comment>
<dbReference type="InterPro" id="IPR011335">
    <property type="entry name" value="Restrct_endonuc-II-like"/>
</dbReference>
<dbReference type="Gene3D" id="3.90.320.10">
    <property type="match status" value="1"/>
</dbReference>
<accession>J9CGS2</accession>
<sequence length="204" mass="23753">MWRSEKLRMLRNLQKWLDFELHDQEQMAVLLPAATEWEFDFAMQELEYKGSKVYLYGKIDRIDASADKALVTDYKLSENSAKSITDLMKGLDMQMPIYTLAVEARFEGGKELLGETYYSITDGKRVKTALFASSGNPMLQNSKSFKQTWDEFRQQSLTYLKKYITKIYSGDFNVLERCKCNDYCPLKSICRYEEIAQLGKEGNE</sequence>
<proteinExistence type="predicted"/>
<dbReference type="SUPFAM" id="SSF52980">
    <property type="entry name" value="Restriction endonuclease-like"/>
    <property type="match status" value="1"/>
</dbReference>
<evidence type="ECO:0000259" key="1">
    <source>
        <dbReference type="Pfam" id="PF12705"/>
    </source>
</evidence>
<dbReference type="EMBL" id="AMCI01003907">
    <property type="protein sequence ID" value="EJW99230.1"/>
    <property type="molecule type" value="Genomic_DNA"/>
</dbReference>
<feature type="domain" description="PD-(D/E)XK endonuclease-like" evidence="1">
    <location>
        <begin position="8"/>
        <end position="191"/>
    </location>
</feature>